<evidence type="ECO:0000313" key="1">
    <source>
        <dbReference type="EMBL" id="VAX09058.1"/>
    </source>
</evidence>
<reference evidence="1" key="1">
    <citation type="submission" date="2018-06" db="EMBL/GenBank/DDBJ databases">
        <authorList>
            <person name="Zhirakovskaya E."/>
        </authorList>
    </citation>
    <scope>NUCLEOTIDE SEQUENCE</scope>
</reference>
<evidence type="ECO:0008006" key="2">
    <source>
        <dbReference type="Google" id="ProtNLM"/>
    </source>
</evidence>
<dbReference type="EMBL" id="UOFY01000031">
    <property type="protein sequence ID" value="VAX09058.1"/>
    <property type="molecule type" value="Genomic_DNA"/>
</dbReference>
<accession>A0A3B1BCB6</accession>
<proteinExistence type="predicted"/>
<sequence length="252" mass="26352">MIQQNRIRTASALIFSLVLCHSADAAITHSFSDLNSATFYDLPPTGSNDPFGPLVIDVAGTNITVTSKEYVSGSTTEILTDPAYLGVFDRSYYPAGSFLAPIDSSVAPGSYSGEFETGRNIVLNFDQALSAVGATFMLGISGTEVGVRITAFDNLDNTGNSLGTVITPNSPHLGLPRPLAGDSGPFYFLYFVGIQADTASIRSLLIEPLDPTDGFALDGIALATSAVPVPAAAWLFGSGLLSLVGFARRKTA</sequence>
<name>A0A3B1BCB6_9ZZZZ</name>
<protein>
    <recommendedName>
        <fullName evidence="2">PEP-CTERM protein-sorting domain-containing protein</fullName>
    </recommendedName>
</protein>
<organism evidence="1">
    <name type="scientific">hydrothermal vent metagenome</name>
    <dbReference type="NCBI Taxonomy" id="652676"/>
    <lineage>
        <taxon>unclassified sequences</taxon>
        <taxon>metagenomes</taxon>
        <taxon>ecological metagenomes</taxon>
    </lineage>
</organism>
<gene>
    <name evidence="1" type="ORF">MNBD_GAMMA25-120</name>
</gene>
<dbReference type="AlphaFoldDB" id="A0A3B1BCB6"/>